<name>A0AAQ3KY81_9LILI</name>
<keyword evidence="4" id="KW-0645">Protease</keyword>
<protein>
    <submittedName>
        <fullName evidence="4">Subtilisin-like protease SBT1.8</fullName>
    </submittedName>
</protein>
<evidence type="ECO:0000313" key="4">
    <source>
        <dbReference type="EMBL" id="WOL17253.1"/>
    </source>
</evidence>
<dbReference type="InterPro" id="IPR045051">
    <property type="entry name" value="SBT"/>
</dbReference>
<keyword evidence="2 3" id="KW-0732">Signal</keyword>
<dbReference type="PANTHER" id="PTHR10795">
    <property type="entry name" value="PROPROTEIN CONVERTASE SUBTILISIN/KEXIN"/>
    <property type="match status" value="1"/>
</dbReference>
<proteinExistence type="inferred from homology"/>
<dbReference type="EMBL" id="CP136897">
    <property type="protein sequence ID" value="WOL17253.1"/>
    <property type="molecule type" value="Genomic_DNA"/>
</dbReference>
<feature type="signal peptide" evidence="3">
    <location>
        <begin position="1"/>
        <end position="20"/>
    </location>
</feature>
<evidence type="ECO:0000256" key="2">
    <source>
        <dbReference type="ARBA" id="ARBA00022729"/>
    </source>
</evidence>
<dbReference type="GO" id="GO:0008233">
    <property type="term" value="F:peptidase activity"/>
    <property type="evidence" value="ECO:0007669"/>
    <property type="project" value="UniProtKB-KW"/>
</dbReference>
<evidence type="ECO:0000256" key="3">
    <source>
        <dbReference type="SAM" id="SignalP"/>
    </source>
</evidence>
<comment type="similarity">
    <text evidence="1">Belongs to the peptidase S8 family.</text>
</comment>
<keyword evidence="5" id="KW-1185">Reference proteome</keyword>
<organism evidence="4 5">
    <name type="scientific">Canna indica</name>
    <name type="common">Indian-shot</name>
    <dbReference type="NCBI Taxonomy" id="4628"/>
    <lineage>
        <taxon>Eukaryota</taxon>
        <taxon>Viridiplantae</taxon>
        <taxon>Streptophyta</taxon>
        <taxon>Embryophyta</taxon>
        <taxon>Tracheophyta</taxon>
        <taxon>Spermatophyta</taxon>
        <taxon>Magnoliopsida</taxon>
        <taxon>Liliopsida</taxon>
        <taxon>Zingiberales</taxon>
        <taxon>Cannaceae</taxon>
        <taxon>Canna</taxon>
    </lineage>
</organism>
<feature type="chain" id="PRO_5042820974" evidence="3">
    <location>
        <begin position="21"/>
        <end position="178"/>
    </location>
</feature>
<dbReference type="GO" id="GO:0006508">
    <property type="term" value="P:proteolysis"/>
    <property type="evidence" value="ECO:0007669"/>
    <property type="project" value="UniProtKB-KW"/>
</dbReference>
<dbReference type="AlphaFoldDB" id="A0AAQ3KY81"/>
<sequence>MAKGCSFAVLGLLCLRRRLGFLQSDLHCAQEPRLSALGSPYPCRLVHGPSPVDVHRPLASPPLAYSDILHGFVAALLPYHLPMLRSSYDVLDLYPDPIYELHTTRSPQFLGLALDAGVASSATTLPRPIQAIEAASHDVFIIVLDTSVWPKIPSFSDAGLPEVPSRGFEPDIQPDVES</sequence>
<accession>A0AAQ3KY81</accession>
<evidence type="ECO:0000256" key="1">
    <source>
        <dbReference type="ARBA" id="ARBA00011073"/>
    </source>
</evidence>
<reference evidence="4 5" key="1">
    <citation type="submission" date="2023-10" db="EMBL/GenBank/DDBJ databases">
        <title>Chromosome-scale genome assembly provides insights into flower coloration mechanisms of Canna indica.</title>
        <authorList>
            <person name="Li C."/>
        </authorList>
    </citation>
    <scope>NUCLEOTIDE SEQUENCE [LARGE SCALE GENOMIC DNA]</scope>
    <source>
        <tissue evidence="4">Flower</tissue>
    </source>
</reference>
<evidence type="ECO:0000313" key="5">
    <source>
        <dbReference type="Proteomes" id="UP001327560"/>
    </source>
</evidence>
<gene>
    <name evidence="4" type="ORF">Cni_G26042</name>
</gene>
<keyword evidence="4" id="KW-0378">Hydrolase</keyword>
<dbReference type="Proteomes" id="UP001327560">
    <property type="component" value="Chromosome 8"/>
</dbReference>